<dbReference type="RefSeq" id="WP_132093016.1">
    <property type="nucleotide sequence ID" value="NZ_JANKAQ010000013.1"/>
</dbReference>
<dbReference type="GO" id="GO:0016020">
    <property type="term" value="C:membrane"/>
    <property type="evidence" value="ECO:0007669"/>
    <property type="project" value="TreeGrafter"/>
</dbReference>
<comment type="caution">
    <text evidence="3">The sequence shown here is derived from an EMBL/GenBank/DDBJ whole genome shotgun (WGS) entry which is preliminary data.</text>
</comment>
<dbReference type="InterPro" id="IPR050266">
    <property type="entry name" value="AB_hydrolase_sf"/>
</dbReference>
<evidence type="ECO:0000256" key="1">
    <source>
        <dbReference type="ARBA" id="ARBA00022801"/>
    </source>
</evidence>
<dbReference type="PANTHER" id="PTHR43798">
    <property type="entry name" value="MONOACYLGLYCEROL LIPASE"/>
    <property type="match status" value="1"/>
</dbReference>
<evidence type="ECO:0000259" key="2">
    <source>
        <dbReference type="Pfam" id="PF12697"/>
    </source>
</evidence>
<feature type="domain" description="AB hydrolase-1" evidence="2">
    <location>
        <begin position="5"/>
        <end position="198"/>
    </location>
</feature>
<dbReference type="PANTHER" id="PTHR43798:SF31">
    <property type="entry name" value="AB HYDROLASE SUPERFAMILY PROTEIN YCLE"/>
    <property type="match status" value="1"/>
</dbReference>
<keyword evidence="1" id="KW-0378">Hydrolase</keyword>
<dbReference type="GO" id="GO:0016787">
    <property type="term" value="F:hydrolase activity"/>
    <property type="evidence" value="ECO:0007669"/>
    <property type="project" value="UniProtKB-KW"/>
</dbReference>
<dbReference type="OrthoDB" id="9775557at2"/>
<reference evidence="3 4" key="1">
    <citation type="submission" date="2019-03" db="EMBL/GenBank/DDBJ databases">
        <title>Genomic Encyclopedia of Type Strains, Phase IV (KMG-IV): sequencing the most valuable type-strain genomes for metagenomic binning, comparative biology and taxonomic classification.</title>
        <authorList>
            <person name="Goeker M."/>
        </authorList>
    </citation>
    <scope>NUCLEOTIDE SEQUENCE [LARGE SCALE GENOMIC DNA]</scope>
    <source>
        <strain evidence="3 4">DSM 28559</strain>
    </source>
</reference>
<proteinExistence type="predicted"/>
<dbReference type="Gene3D" id="3.40.50.1820">
    <property type="entry name" value="alpha/beta hydrolase"/>
    <property type="match status" value="1"/>
</dbReference>
<name>A0A4R2LUG3_9FIRM</name>
<sequence>MKQIYLHGLGQNPDSWSKVIEQLETAEHSMCPDLSELVQGQDTTYQNLYAAFSAMCDEIEEDLCLCGLSLGGVLALNYAIEHPGKIKVLVLIATQYKMPKILLKAQNTIFRFMPKSMFQQMGFGKSDFLKLCNTMMELDFSDSIYKVSCPTLVIYGEKDRANKNASIELANMLIDAELQVFNGAGHEINIEAPDKLVETLRVFFGRD</sequence>
<gene>
    <name evidence="3" type="ORF">EV212_1128</name>
</gene>
<evidence type="ECO:0000313" key="3">
    <source>
        <dbReference type="EMBL" id="TCO83533.1"/>
    </source>
</evidence>
<organism evidence="3 4">
    <name type="scientific">Frisingicoccus caecimuris</name>
    <dbReference type="NCBI Taxonomy" id="1796636"/>
    <lineage>
        <taxon>Bacteria</taxon>
        <taxon>Bacillati</taxon>
        <taxon>Bacillota</taxon>
        <taxon>Clostridia</taxon>
        <taxon>Lachnospirales</taxon>
        <taxon>Lachnospiraceae</taxon>
        <taxon>Frisingicoccus</taxon>
    </lineage>
</organism>
<dbReference type="InterPro" id="IPR029058">
    <property type="entry name" value="AB_hydrolase_fold"/>
</dbReference>
<dbReference type="InterPro" id="IPR000073">
    <property type="entry name" value="AB_hydrolase_1"/>
</dbReference>
<keyword evidence="4" id="KW-1185">Reference proteome</keyword>
<protein>
    <submittedName>
        <fullName evidence="3">Pimeloyl-ACP methyl ester carboxylesterase</fullName>
    </submittedName>
</protein>
<dbReference type="EMBL" id="SLXA01000012">
    <property type="protein sequence ID" value="TCO83533.1"/>
    <property type="molecule type" value="Genomic_DNA"/>
</dbReference>
<accession>A0A4R2LUG3</accession>
<dbReference type="Pfam" id="PF12697">
    <property type="entry name" value="Abhydrolase_6"/>
    <property type="match status" value="1"/>
</dbReference>
<dbReference type="AlphaFoldDB" id="A0A4R2LUG3"/>
<dbReference type="SUPFAM" id="SSF53474">
    <property type="entry name" value="alpha/beta-Hydrolases"/>
    <property type="match status" value="1"/>
</dbReference>
<dbReference type="Proteomes" id="UP000295711">
    <property type="component" value="Unassembled WGS sequence"/>
</dbReference>
<evidence type="ECO:0000313" key="4">
    <source>
        <dbReference type="Proteomes" id="UP000295711"/>
    </source>
</evidence>